<dbReference type="SUPFAM" id="SSF49764">
    <property type="entry name" value="HSP20-like chaperones"/>
    <property type="match status" value="1"/>
</dbReference>
<evidence type="ECO:0000313" key="7">
    <source>
        <dbReference type="Proteomes" id="UP000663131"/>
    </source>
</evidence>
<accession>A0A871RIB6</accession>
<dbReference type="Gene3D" id="2.60.40.790">
    <property type="match status" value="1"/>
</dbReference>
<dbReference type="GeneID" id="64573361"/>
<dbReference type="EMBL" id="CP063136">
    <property type="protein sequence ID" value="QOU21710.1"/>
    <property type="molecule type" value="Genomic_DNA"/>
</dbReference>
<gene>
    <name evidence="6" type="ORF">BRETT_001436</name>
</gene>
<dbReference type="PANTHER" id="PTHR11527">
    <property type="entry name" value="HEAT-SHOCK PROTEIN 20 FAMILY MEMBER"/>
    <property type="match status" value="1"/>
</dbReference>
<proteinExistence type="inferred from homology"/>
<dbReference type="AlphaFoldDB" id="A0A871RIB6"/>
<protein>
    <recommendedName>
        <fullName evidence="5">SHSP domain-containing protein</fullName>
    </recommendedName>
</protein>
<evidence type="ECO:0000256" key="4">
    <source>
        <dbReference type="SAM" id="MobiDB-lite"/>
    </source>
</evidence>
<evidence type="ECO:0000256" key="2">
    <source>
        <dbReference type="PROSITE-ProRule" id="PRU00285"/>
    </source>
</evidence>
<evidence type="ECO:0000259" key="5">
    <source>
        <dbReference type="PROSITE" id="PS01031"/>
    </source>
</evidence>
<feature type="compositionally biased region" description="Low complexity" evidence="4">
    <location>
        <begin position="55"/>
        <end position="64"/>
    </location>
</feature>
<feature type="region of interest" description="Disordered" evidence="4">
    <location>
        <begin position="33"/>
        <end position="71"/>
    </location>
</feature>
<name>A0A871RIB6_DEKBR</name>
<sequence length="203" mass="22607">MSFFFNPYSSPYTPLYDFVDDIADAVDQVHQAIGQTSNKRGNRKSLKPDDKKAVAKAPKQGAPAKKGDQEKQNSLLSFYNDPFFGSAFDEDTFIPALDVHENEKSYTLKVSVPGAAKDHLDINFDKDSHLLSIKGEIPETKNEEKEGDTVVHSEIQYGKFERSLTLPQNVDGENIKAGFQDGILTLQVPKVKNSQNVKKISID</sequence>
<evidence type="ECO:0000256" key="1">
    <source>
        <dbReference type="ARBA" id="ARBA00023016"/>
    </source>
</evidence>
<keyword evidence="1" id="KW-0346">Stress response</keyword>
<dbReference type="PROSITE" id="PS01031">
    <property type="entry name" value="SHSP"/>
    <property type="match status" value="1"/>
</dbReference>
<dbReference type="InterPro" id="IPR002068">
    <property type="entry name" value="A-crystallin/Hsp20_dom"/>
</dbReference>
<dbReference type="Proteomes" id="UP000663131">
    <property type="component" value="Chromosome 8"/>
</dbReference>
<dbReference type="CDD" id="cd06464">
    <property type="entry name" value="ACD_sHsps-like"/>
    <property type="match status" value="1"/>
</dbReference>
<reference evidence="6" key="1">
    <citation type="submission" date="2020-10" db="EMBL/GenBank/DDBJ databases">
        <authorList>
            <person name="Palmer J.M."/>
        </authorList>
    </citation>
    <scope>NUCLEOTIDE SEQUENCE</scope>
    <source>
        <strain evidence="6">UCD 2041</strain>
    </source>
</reference>
<dbReference type="KEGG" id="bbrx:BRETT_001436"/>
<dbReference type="RefSeq" id="XP_041138203.1">
    <property type="nucleotide sequence ID" value="XM_041279989.1"/>
</dbReference>
<feature type="domain" description="SHSP" evidence="5">
    <location>
        <begin position="87"/>
        <end position="203"/>
    </location>
</feature>
<dbReference type="InterPro" id="IPR008978">
    <property type="entry name" value="HSP20-like_chaperone"/>
</dbReference>
<reference evidence="6" key="2">
    <citation type="journal article" name="BMC Genomics">
        <title>New genome assemblies reveal patterns of domestication and adaptation across Brettanomyces (Dekkera) species.</title>
        <authorList>
            <person name="Roach M.J."/>
            <person name="Borneman A.R."/>
        </authorList>
    </citation>
    <scope>NUCLEOTIDE SEQUENCE</scope>
    <source>
        <strain evidence="6">UCD 2041</strain>
    </source>
</reference>
<organism evidence="6 7">
    <name type="scientific">Dekkera bruxellensis</name>
    <name type="common">Brettanomyces custersii</name>
    <dbReference type="NCBI Taxonomy" id="5007"/>
    <lineage>
        <taxon>Eukaryota</taxon>
        <taxon>Fungi</taxon>
        <taxon>Dikarya</taxon>
        <taxon>Ascomycota</taxon>
        <taxon>Saccharomycotina</taxon>
        <taxon>Pichiomycetes</taxon>
        <taxon>Pichiales</taxon>
        <taxon>Pichiaceae</taxon>
        <taxon>Brettanomyces</taxon>
    </lineage>
</organism>
<dbReference type="Pfam" id="PF00011">
    <property type="entry name" value="HSP20"/>
    <property type="match status" value="1"/>
</dbReference>
<evidence type="ECO:0000256" key="3">
    <source>
        <dbReference type="RuleBase" id="RU003616"/>
    </source>
</evidence>
<comment type="similarity">
    <text evidence="2 3">Belongs to the small heat shock protein (HSP20) family.</text>
</comment>
<dbReference type="InterPro" id="IPR031107">
    <property type="entry name" value="Small_HSP"/>
</dbReference>
<evidence type="ECO:0000313" key="6">
    <source>
        <dbReference type="EMBL" id="QOU21710.1"/>
    </source>
</evidence>
<dbReference type="OrthoDB" id="5511210at2759"/>